<name>A0ABY4MW91_9MICO</name>
<gene>
    <name evidence="2" type="ORF">M3M28_07835</name>
</gene>
<organism evidence="2">
    <name type="scientific">Gulosibacter sediminis</name>
    <dbReference type="NCBI Taxonomy" id="1729695"/>
    <lineage>
        <taxon>Bacteria</taxon>
        <taxon>Bacillati</taxon>
        <taxon>Actinomycetota</taxon>
        <taxon>Actinomycetes</taxon>
        <taxon>Micrococcales</taxon>
        <taxon>Microbacteriaceae</taxon>
        <taxon>Gulosibacter</taxon>
    </lineage>
</organism>
<feature type="chain" id="PRO_5045818038" evidence="1">
    <location>
        <begin position="31"/>
        <end position="206"/>
    </location>
</feature>
<reference evidence="2" key="1">
    <citation type="submission" date="2022-05" db="EMBL/GenBank/DDBJ databases">
        <title>Complete genome sequence of toluene-degrading Gulosibacter sediminis strain ACHW.36C.</title>
        <authorList>
            <person name="Wai A.C."/>
            <person name="Lai G.K."/>
            <person name="Griffin S.D."/>
            <person name="Leung F.C."/>
        </authorList>
    </citation>
    <scope>NUCLEOTIDE SEQUENCE [LARGE SCALE GENOMIC DNA]</scope>
    <source>
        <strain evidence="2">ACHW.36C</strain>
    </source>
</reference>
<feature type="signal peptide" evidence="1">
    <location>
        <begin position="1"/>
        <end position="30"/>
    </location>
</feature>
<protein>
    <submittedName>
        <fullName evidence="2">CueP family metal-binding protein</fullName>
    </submittedName>
</protein>
<evidence type="ECO:0000256" key="1">
    <source>
        <dbReference type="SAM" id="SignalP"/>
    </source>
</evidence>
<dbReference type="InterPro" id="IPR047808">
    <property type="entry name" value="CueP-like"/>
</dbReference>
<dbReference type="PROSITE" id="PS51257">
    <property type="entry name" value="PROKAR_LIPOPROTEIN"/>
    <property type="match status" value="1"/>
</dbReference>
<dbReference type="EMBL" id="CP097160">
    <property type="protein sequence ID" value="UQN13975.1"/>
    <property type="molecule type" value="Genomic_DNA"/>
</dbReference>
<dbReference type="Pfam" id="PF21172">
    <property type="entry name" value="CueP"/>
    <property type="match status" value="1"/>
</dbReference>
<dbReference type="NCBIfam" id="NF038094">
    <property type="entry name" value="CueP_fam"/>
    <property type="match status" value="1"/>
</dbReference>
<dbReference type="Gene3D" id="2.60.40.3700">
    <property type="match status" value="1"/>
</dbReference>
<sequence>MTHPTKPRRRNLITVTAAVLLSGLVLTSCADSVPESASPSSSNPVSDSEFLSAHDLAGLDAAQVIERLDTMPVADRPTNLLASVQPDALVLTDDQERGTQLPMPEDEVYVSVAPYREQTHDCYFHSLTTCIGELGNADVQVKLTNTDGKVLVNETRETFDNGFVGLWVPRGVEATLTIEHEGQTGTATITTLNEDDPTCITTLRLT</sequence>
<proteinExistence type="predicted"/>
<evidence type="ECO:0000313" key="2">
    <source>
        <dbReference type="EMBL" id="UQN13975.1"/>
    </source>
</evidence>
<accession>A0ABY4MW91</accession>
<keyword evidence="1" id="KW-0732">Signal</keyword>